<reference evidence="1" key="1">
    <citation type="journal article" date="2022" name="bioRxiv">
        <title>Sequencing and chromosome-scale assembly of the giantPleurodeles waltlgenome.</title>
        <authorList>
            <person name="Brown T."/>
            <person name="Elewa A."/>
            <person name="Iarovenko S."/>
            <person name="Subramanian E."/>
            <person name="Araus A.J."/>
            <person name="Petzold A."/>
            <person name="Susuki M."/>
            <person name="Suzuki K.-i.T."/>
            <person name="Hayashi T."/>
            <person name="Toyoda A."/>
            <person name="Oliveira C."/>
            <person name="Osipova E."/>
            <person name="Leigh N.D."/>
            <person name="Simon A."/>
            <person name="Yun M.H."/>
        </authorList>
    </citation>
    <scope>NUCLEOTIDE SEQUENCE</scope>
    <source>
        <strain evidence="1">20211129_DDA</strain>
        <tissue evidence="1">Liver</tissue>
    </source>
</reference>
<keyword evidence="2" id="KW-1185">Reference proteome</keyword>
<evidence type="ECO:0000313" key="2">
    <source>
        <dbReference type="Proteomes" id="UP001066276"/>
    </source>
</evidence>
<gene>
    <name evidence="1" type="ORF">NDU88_000812</name>
</gene>
<dbReference type="EMBL" id="JANPWB010000012">
    <property type="protein sequence ID" value="KAJ1112550.1"/>
    <property type="molecule type" value="Genomic_DNA"/>
</dbReference>
<feature type="non-terminal residue" evidence="1">
    <location>
        <position position="61"/>
    </location>
</feature>
<accession>A0AAV7NIA9</accession>
<dbReference type="Proteomes" id="UP001066276">
    <property type="component" value="Chromosome 8"/>
</dbReference>
<dbReference type="AlphaFoldDB" id="A0AAV7NIA9"/>
<feature type="non-terminal residue" evidence="1">
    <location>
        <position position="1"/>
    </location>
</feature>
<comment type="caution">
    <text evidence="1">The sequence shown here is derived from an EMBL/GenBank/DDBJ whole genome shotgun (WGS) entry which is preliminary data.</text>
</comment>
<organism evidence="1 2">
    <name type="scientific">Pleurodeles waltl</name>
    <name type="common">Iberian ribbed newt</name>
    <dbReference type="NCBI Taxonomy" id="8319"/>
    <lineage>
        <taxon>Eukaryota</taxon>
        <taxon>Metazoa</taxon>
        <taxon>Chordata</taxon>
        <taxon>Craniata</taxon>
        <taxon>Vertebrata</taxon>
        <taxon>Euteleostomi</taxon>
        <taxon>Amphibia</taxon>
        <taxon>Batrachia</taxon>
        <taxon>Caudata</taxon>
        <taxon>Salamandroidea</taxon>
        <taxon>Salamandridae</taxon>
        <taxon>Pleurodelinae</taxon>
        <taxon>Pleurodeles</taxon>
    </lineage>
</organism>
<proteinExistence type="predicted"/>
<protein>
    <submittedName>
        <fullName evidence="1">Uncharacterized protein</fullName>
    </submittedName>
</protein>
<evidence type="ECO:0000313" key="1">
    <source>
        <dbReference type="EMBL" id="KAJ1112550.1"/>
    </source>
</evidence>
<dbReference type="Gene3D" id="3.10.450.10">
    <property type="match status" value="1"/>
</dbReference>
<sequence length="61" mass="6933">IMLEKINMFMFIAAICSSRKETQVPFWVKPELENKMGTNFGTFKAESYISQVVAGLNCIVK</sequence>
<name>A0AAV7NIA9_PLEWA</name>